<accession>A0A212RT85</accession>
<dbReference type="EMBL" id="FYDG01000007">
    <property type="protein sequence ID" value="SNB75920.1"/>
    <property type="molecule type" value="Genomic_DNA"/>
</dbReference>
<evidence type="ECO:0000313" key="1">
    <source>
        <dbReference type="EMBL" id="SNB75920.1"/>
    </source>
</evidence>
<dbReference type="AlphaFoldDB" id="A0A212RT85"/>
<dbReference type="GO" id="GO:0009399">
    <property type="term" value="P:nitrogen fixation"/>
    <property type="evidence" value="ECO:0007669"/>
    <property type="project" value="InterPro"/>
</dbReference>
<name>A0A212RT85_RHOAC</name>
<dbReference type="GO" id="GO:0030701">
    <property type="term" value="F:NAD+-dinitrogen-reductase ADP-D-ribosyltransferase activity"/>
    <property type="evidence" value="ECO:0007669"/>
    <property type="project" value="InterPro"/>
</dbReference>
<dbReference type="InterPro" id="IPR009953">
    <property type="entry name" value="DRA_trans"/>
</dbReference>
<dbReference type="OrthoDB" id="183043at2"/>
<organism evidence="1 2">
    <name type="scientific">Rhodoblastus acidophilus</name>
    <name type="common">Rhodopseudomonas acidophila</name>
    <dbReference type="NCBI Taxonomy" id="1074"/>
    <lineage>
        <taxon>Bacteria</taxon>
        <taxon>Pseudomonadati</taxon>
        <taxon>Pseudomonadota</taxon>
        <taxon>Alphaproteobacteria</taxon>
        <taxon>Hyphomicrobiales</taxon>
        <taxon>Rhodoblastaceae</taxon>
        <taxon>Rhodoblastus</taxon>
    </lineage>
</organism>
<reference evidence="2" key="1">
    <citation type="submission" date="2017-06" db="EMBL/GenBank/DDBJ databases">
        <authorList>
            <person name="Varghese N."/>
            <person name="Submissions S."/>
        </authorList>
    </citation>
    <scope>NUCLEOTIDE SEQUENCE [LARGE SCALE GENOMIC DNA]</scope>
    <source>
        <strain evidence="2">DSM 137</strain>
    </source>
</reference>
<sequence length="260" mass="29555">MTPRAHPTNLIEFTADFLSSPDFNAAGARIEITNVRSFNRDLFAMLDDSPTLADAERAFMLYMNALFAIDVEQAPTSARTPFRSCFLKLLQGWGFDSNGPEGAVMKGWVESRFGLRPSYHKHPLDRDDPTAWGPYLKEKMDSRFHSNSIYSQLDLLYEFIQYILRRFIYQDRTHITVYRGLNLCEATHLNRKACCLMWLNNCVSTSTDPDVAGCFGDIIVKIRAPVSKILFVNNLLSIRPLRGEGEVLLIGGDFWVTPQS</sequence>
<dbReference type="Proteomes" id="UP000198418">
    <property type="component" value="Unassembled WGS sequence"/>
</dbReference>
<keyword evidence="1" id="KW-0808">Transferase</keyword>
<protein>
    <submittedName>
        <fullName evidence="1">NAD+---dinitrogen-reductase ADP-D-ribosyltransferase</fullName>
    </submittedName>
</protein>
<proteinExistence type="predicted"/>
<evidence type="ECO:0000313" key="2">
    <source>
        <dbReference type="Proteomes" id="UP000198418"/>
    </source>
</evidence>
<dbReference type="Pfam" id="PF07357">
    <property type="entry name" value="DRAT"/>
    <property type="match status" value="1"/>
</dbReference>
<dbReference type="RefSeq" id="WP_088521301.1">
    <property type="nucleotide sequence ID" value="NZ_FYDG01000007.1"/>
</dbReference>
<gene>
    <name evidence="1" type="ORF">SAMN06265338_10762</name>
</gene>
<keyword evidence="2" id="KW-1185">Reference proteome</keyword>